<dbReference type="EMBL" id="AWTT01000017">
    <property type="protein sequence ID" value="KIS03512.1"/>
    <property type="molecule type" value="Genomic_DNA"/>
</dbReference>
<feature type="transmembrane region" description="Helical" evidence="1">
    <location>
        <begin position="268"/>
        <end position="294"/>
    </location>
</feature>
<dbReference type="InterPro" id="IPR029044">
    <property type="entry name" value="Nucleotide-diphossugar_trans"/>
</dbReference>
<dbReference type="AlphaFoldDB" id="A0A0D1A747"/>
<dbReference type="Proteomes" id="UP000032279">
    <property type="component" value="Unassembled WGS sequence"/>
</dbReference>
<proteinExistence type="predicted"/>
<name>A0A0D1A747_9LACO</name>
<dbReference type="PANTHER" id="PTHR48090">
    <property type="entry name" value="UNDECAPRENYL-PHOSPHATE 4-DEOXY-4-FORMAMIDO-L-ARABINOSE TRANSFERASE-RELATED"/>
    <property type="match status" value="1"/>
</dbReference>
<dbReference type="SUPFAM" id="SSF53448">
    <property type="entry name" value="Nucleotide-diphospho-sugar transferases"/>
    <property type="match status" value="1"/>
</dbReference>
<dbReference type="GO" id="GO:0005886">
    <property type="term" value="C:plasma membrane"/>
    <property type="evidence" value="ECO:0007669"/>
    <property type="project" value="TreeGrafter"/>
</dbReference>
<gene>
    <name evidence="3" type="primary">gtrB</name>
    <name evidence="3" type="ORF">WDC_0884</name>
</gene>
<dbReference type="PATRIC" id="fig|1335616.4.peg.884"/>
<evidence type="ECO:0000313" key="4">
    <source>
        <dbReference type="Proteomes" id="UP000032279"/>
    </source>
</evidence>
<evidence type="ECO:0000256" key="1">
    <source>
        <dbReference type="SAM" id="Phobius"/>
    </source>
</evidence>
<evidence type="ECO:0000259" key="2">
    <source>
        <dbReference type="Pfam" id="PF00535"/>
    </source>
</evidence>
<keyword evidence="1" id="KW-1133">Transmembrane helix</keyword>
<accession>A0A0D1A747</accession>
<keyword evidence="1" id="KW-0472">Membrane</keyword>
<reference evidence="3 4" key="1">
    <citation type="submission" date="2013-08" db="EMBL/GenBank/DDBJ databases">
        <title>Lactobacillus wasatchii sp. WDC04, a late gas producing bacteria isolated from aged chedder cheese.</title>
        <authorList>
            <person name="Oberg C.J."/>
            <person name="Culumber M."/>
            <person name="McMahon D.J."/>
            <person name="Broadbent J.R."/>
            <person name="Oberg T.S."/>
            <person name="Ortaki F."/>
        </authorList>
    </citation>
    <scope>NUCLEOTIDE SEQUENCE [LARGE SCALE GENOMIC DNA]</scope>
    <source>
        <strain evidence="3 4">WDC04</strain>
    </source>
</reference>
<feature type="transmembrane region" description="Helical" evidence="1">
    <location>
        <begin position="235"/>
        <end position="256"/>
    </location>
</feature>
<dbReference type="CDD" id="cd04187">
    <property type="entry name" value="DPM1_like_bac"/>
    <property type="match status" value="1"/>
</dbReference>
<dbReference type="GO" id="GO:0016740">
    <property type="term" value="F:transferase activity"/>
    <property type="evidence" value="ECO:0007669"/>
    <property type="project" value="UniProtKB-KW"/>
</dbReference>
<dbReference type="InterPro" id="IPR050256">
    <property type="entry name" value="Glycosyltransferase_2"/>
</dbReference>
<sequence>MDLMKKLSIIVPCFNEEDTIPIFFKTVDEVLHTISDINAEYWFIDDGSSDNTIEEIHKLNVENTEKVHFVSFSRNFGKEAALYAGLQSATGDYIVVMDVDLQDPPELLPKMYAYLKDGSYDCVGTRRTSREGEPIIRSFFANQFYKLINSISSTNIVNGARDYRMMTRQMVDAILSMTEYNRFSKGIFSWVGFKTKFIEYHNIERVAGNTSWSFWKLFKYSIDGIMDFSEIPLSIASWTGVLSFVSAILGLLFIVVRSIVIPGSSVSGWASLVCIILLIGGLELLCLGIIGKYIGKIYLQSKNRPIYIVREKK</sequence>
<dbReference type="Gene3D" id="3.90.550.10">
    <property type="entry name" value="Spore Coat Polysaccharide Biosynthesis Protein SpsA, Chain A"/>
    <property type="match status" value="1"/>
</dbReference>
<organism evidence="3 4">
    <name type="scientific">Paucilactobacillus wasatchensis</name>
    <dbReference type="NCBI Taxonomy" id="1335616"/>
    <lineage>
        <taxon>Bacteria</taxon>
        <taxon>Bacillati</taxon>
        <taxon>Bacillota</taxon>
        <taxon>Bacilli</taxon>
        <taxon>Lactobacillales</taxon>
        <taxon>Lactobacillaceae</taxon>
        <taxon>Paucilactobacillus</taxon>
    </lineage>
</organism>
<comment type="caution">
    <text evidence="3">The sequence shown here is derived from an EMBL/GenBank/DDBJ whole genome shotgun (WGS) entry which is preliminary data.</text>
</comment>
<keyword evidence="3" id="KW-0808">Transferase</keyword>
<dbReference type="InterPro" id="IPR001173">
    <property type="entry name" value="Glyco_trans_2-like"/>
</dbReference>
<dbReference type="Pfam" id="PF00535">
    <property type="entry name" value="Glycos_transf_2"/>
    <property type="match status" value="1"/>
</dbReference>
<dbReference type="PANTHER" id="PTHR48090:SF8">
    <property type="entry name" value="GLYCOSYLTRANSFERASE CSBB-RELATED"/>
    <property type="match status" value="1"/>
</dbReference>
<evidence type="ECO:0000313" key="3">
    <source>
        <dbReference type="EMBL" id="KIS03512.1"/>
    </source>
</evidence>
<keyword evidence="4" id="KW-1185">Reference proteome</keyword>
<protein>
    <submittedName>
        <fullName evidence="3">Bactoprenol glucosyl transferase</fullName>
    </submittedName>
</protein>
<feature type="domain" description="Glycosyltransferase 2-like" evidence="2">
    <location>
        <begin position="8"/>
        <end position="174"/>
    </location>
</feature>
<keyword evidence="1" id="KW-0812">Transmembrane</keyword>
<dbReference type="STRING" id="1335616.WDC_0884"/>